<evidence type="ECO:0000256" key="2">
    <source>
        <dbReference type="SAM" id="SignalP"/>
    </source>
</evidence>
<dbReference type="Proteomes" id="UP001497527">
    <property type="component" value="Unassembled WGS sequence"/>
</dbReference>
<keyword evidence="2" id="KW-0732">Signal</keyword>
<dbReference type="RefSeq" id="WP_348717559.1">
    <property type="nucleotide sequence ID" value="NZ_CAXJIO010000012.1"/>
</dbReference>
<accession>A0ABP1F504</accession>
<feature type="signal peptide" evidence="2">
    <location>
        <begin position="1"/>
        <end position="19"/>
    </location>
</feature>
<evidence type="ECO:0000313" key="3">
    <source>
        <dbReference type="EMBL" id="CAL2103367.1"/>
    </source>
</evidence>
<evidence type="ECO:0000256" key="1">
    <source>
        <dbReference type="SAM" id="MobiDB-lite"/>
    </source>
</evidence>
<evidence type="ECO:0000313" key="4">
    <source>
        <dbReference type="Proteomes" id="UP001497527"/>
    </source>
</evidence>
<sequence>MKKGILLLLGMMTIATMNANNITKSTSKLGVTSRYNDAVTFVERGVQFHVFLNGDFDFNTHHRNTRYFDYYGKRMKTNRGVRIERDRRGRVRRVGNTFINYDARGNVKRIGSVYMRYRFGQLTDVGNLRIRYDRWGNPRFYGNVKYNDYCEDDVYYNDGGIDIDINIGDVFDYDDVYFYRRDFRNNYRQFREDDNFFYYRAVPNAKIGKRSKVLKRRKPKKRRDDIYFKANPNRADKSNRRSNR</sequence>
<feature type="compositionally biased region" description="Basic and acidic residues" evidence="1">
    <location>
        <begin position="234"/>
        <end position="244"/>
    </location>
</feature>
<dbReference type="EMBL" id="CAXJIO010000012">
    <property type="protein sequence ID" value="CAL2103367.1"/>
    <property type="molecule type" value="Genomic_DNA"/>
</dbReference>
<feature type="chain" id="PRO_5045472006" description="YD repeat-containing protein" evidence="2">
    <location>
        <begin position="20"/>
        <end position="244"/>
    </location>
</feature>
<organism evidence="3 4">
    <name type="scientific">Tenacibaculum polynesiense</name>
    <dbReference type="NCBI Taxonomy" id="3137857"/>
    <lineage>
        <taxon>Bacteria</taxon>
        <taxon>Pseudomonadati</taxon>
        <taxon>Bacteroidota</taxon>
        <taxon>Flavobacteriia</taxon>
        <taxon>Flavobacteriales</taxon>
        <taxon>Flavobacteriaceae</taxon>
        <taxon>Tenacibaculum</taxon>
    </lineage>
</organism>
<proteinExistence type="predicted"/>
<reference evidence="3 4" key="1">
    <citation type="submission" date="2024-05" db="EMBL/GenBank/DDBJ databases">
        <authorList>
            <person name="Duchaud E."/>
        </authorList>
    </citation>
    <scope>NUCLEOTIDE SEQUENCE [LARGE SCALE GENOMIC DNA]</scope>
    <source>
        <strain evidence="3">Ena-SAMPLE-TAB-13-05-2024-13:56:06:370-140308</strain>
    </source>
</reference>
<feature type="region of interest" description="Disordered" evidence="1">
    <location>
        <begin position="213"/>
        <end position="244"/>
    </location>
</feature>
<comment type="caution">
    <text evidence="3">The sequence shown here is derived from an EMBL/GenBank/DDBJ whole genome shotgun (WGS) entry which is preliminary data.</text>
</comment>
<gene>
    <name evidence="3" type="ORF">T190423A01A_30481</name>
</gene>
<keyword evidence="4" id="KW-1185">Reference proteome</keyword>
<protein>
    <recommendedName>
        <fullName evidence="5">YD repeat-containing protein</fullName>
    </recommendedName>
</protein>
<evidence type="ECO:0008006" key="5">
    <source>
        <dbReference type="Google" id="ProtNLM"/>
    </source>
</evidence>
<name>A0ABP1F504_9FLAO</name>